<name>G7IZ06_MEDTR</name>
<evidence type="ECO:0000313" key="1">
    <source>
        <dbReference type="EMBL" id="AES68980.1"/>
    </source>
</evidence>
<keyword evidence="3" id="KW-1185">Reference proteome</keyword>
<protein>
    <submittedName>
        <fullName evidence="1 2">Uncharacterized protein</fullName>
    </submittedName>
</protein>
<proteinExistence type="predicted"/>
<reference evidence="1 3" key="1">
    <citation type="journal article" date="2011" name="Nature">
        <title>The Medicago genome provides insight into the evolution of rhizobial symbioses.</title>
        <authorList>
            <person name="Young N.D."/>
            <person name="Debelle F."/>
            <person name="Oldroyd G.E."/>
            <person name="Geurts R."/>
            <person name="Cannon S.B."/>
            <person name="Udvardi M.K."/>
            <person name="Benedito V.A."/>
            <person name="Mayer K.F."/>
            <person name="Gouzy J."/>
            <person name="Schoof H."/>
            <person name="Van de Peer Y."/>
            <person name="Proost S."/>
            <person name="Cook D.R."/>
            <person name="Meyers B.C."/>
            <person name="Spannagl M."/>
            <person name="Cheung F."/>
            <person name="De Mita S."/>
            <person name="Krishnakumar V."/>
            <person name="Gundlach H."/>
            <person name="Zhou S."/>
            <person name="Mudge J."/>
            <person name="Bharti A.K."/>
            <person name="Murray J.D."/>
            <person name="Naoumkina M.A."/>
            <person name="Rosen B."/>
            <person name="Silverstein K.A."/>
            <person name="Tang H."/>
            <person name="Rombauts S."/>
            <person name="Zhao P.X."/>
            <person name="Zhou P."/>
            <person name="Barbe V."/>
            <person name="Bardou P."/>
            <person name="Bechner M."/>
            <person name="Bellec A."/>
            <person name="Berger A."/>
            <person name="Berges H."/>
            <person name="Bidwell S."/>
            <person name="Bisseling T."/>
            <person name="Choisne N."/>
            <person name="Couloux A."/>
            <person name="Denny R."/>
            <person name="Deshpande S."/>
            <person name="Dai X."/>
            <person name="Doyle J.J."/>
            <person name="Dudez A.M."/>
            <person name="Farmer A.D."/>
            <person name="Fouteau S."/>
            <person name="Franken C."/>
            <person name="Gibelin C."/>
            <person name="Gish J."/>
            <person name="Goldstein S."/>
            <person name="Gonzalez A.J."/>
            <person name="Green P.J."/>
            <person name="Hallab A."/>
            <person name="Hartog M."/>
            <person name="Hua A."/>
            <person name="Humphray S.J."/>
            <person name="Jeong D.H."/>
            <person name="Jing Y."/>
            <person name="Jocker A."/>
            <person name="Kenton S.M."/>
            <person name="Kim D.J."/>
            <person name="Klee K."/>
            <person name="Lai H."/>
            <person name="Lang C."/>
            <person name="Lin S."/>
            <person name="Macmil S.L."/>
            <person name="Magdelenat G."/>
            <person name="Matthews L."/>
            <person name="McCorrison J."/>
            <person name="Monaghan E.L."/>
            <person name="Mun J.H."/>
            <person name="Najar F.Z."/>
            <person name="Nicholson C."/>
            <person name="Noirot C."/>
            <person name="O'Bleness M."/>
            <person name="Paule C.R."/>
            <person name="Poulain J."/>
            <person name="Prion F."/>
            <person name="Qin B."/>
            <person name="Qu C."/>
            <person name="Retzel E.F."/>
            <person name="Riddle C."/>
            <person name="Sallet E."/>
            <person name="Samain S."/>
            <person name="Samson N."/>
            <person name="Sanders I."/>
            <person name="Saurat O."/>
            <person name="Scarpelli C."/>
            <person name="Schiex T."/>
            <person name="Segurens B."/>
            <person name="Severin A.J."/>
            <person name="Sherrier D.J."/>
            <person name="Shi R."/>
            <person name="Sims S."/>
            <person name="Singer S.R."/>
            <person name="Sinharoy S."/>
            <person name="Sterck L."/>
            <person name="Viollet A."/>
            <person name="Wang B.B."/>
            <person name="Wang K."/>
            <person name="Wang M."/>
            <person name="Wang X."/>
            <person name="Warfsmann J."/>
            <person name="Weissenbach J."/>
            <person name="White D.D."/>
            <person name="White J.D."/>
            <person name="Wiley G.B."/>
            <person name="Wincker P."/>
            <person name="Xing Y."/>
            <person name="Yang L."/>
            <person name="Yao Z."/>
            <person name="Ying F."/>
            <person name="Zhai J."/>
            <person name="Zhou L."/>
            <person name="Zuber A."/>
            <person name="Denarie J."/>
            <person name="Dixon R.A."/>
            <person name="May G.D."/>
            <person name="Schwartz D.C."/>
            <person name="Rogers J."/>
            <person name="Quetier F."/>
            <person name="Town C.D."/>
            <person name="Roe B.A."/>
        </authorList>
    </citation>
    <scope>NUCLEOTIDE SEQUENCE [LARGE SCALE GENOMIC DNA]</scope>
    <source>
        <strain evidence="1">A17</strain>
        <strain evidence="2 3">cv. Jemalong A17</strain>
    </source>
</reference>
<reference evidence="1 3" key="2">
    <citation type="journal article" date="2014" name="BMC Genomics">
        <title>An improved genome release (version Mt4.0) for the model legume Medicago truncatula.</title>
        <authorList>
            <person name="Tang H."/>
            <person name="Krishnakumar V."/>
            <person name="Bidwell S."/>
            <person name="Rosen B."/>
            <person name="Chan A."/>
            <person name="Zhou S."/>
            <person name="Gentzbittel L."/>
            <person name="Childs K.L."/>
            <person name="Yandell M."/>
            <person name="Gundlach H."/>
            <person name="Mayer K.F."/>
            <person name="Schwartz D.C."/>
            <person name="Town C.D."/>
        </authorList>
    </citation>
    <scope>GENOME REANNOTATION</scope>
    <source>
        <strain evidence="2 3">cv. Jemalong A17</strain>
    </source>
</reference>
<accession>G7IZ06</accession>
<dbReference type="EMBL" id="CM001219">
    <property type="protein sequence ID" value="AES68980.1"/>
    <property type="molecule type" value="Genomic_DNA"/>
</dbReference>
<reference evidence="2" key="3">
    <citation type="submission" date="2015-04" db="UniProtKB">
        <authorList>
            <consortium name="EnsemblPlants"/>
        </authorList>
    </citation>
    <scope>IDENTIFICATION</scope>
    <source>
        <strain evidence="2">cv. Jemalong A17</strain>
    </source>
</reference>
<gene>
    <name evidence="1" type="ordered locus">MTR_3g019990</name>
</gene>
<dbReference type="HOGENOM" id="CLU_2187818_0_0_1"/>
<dbReference type="AlphaFoldDB" id="G7IZ06"/>
<dbReference type="PaxDb" id="3880-AES68980"/>
<evidence type="ECO:0000313" key="2">
    <source>
        <dbReference type="EnsemblPlants" id="AES68980"/>
    </source>
</evidence>
<dbReference type="EnsemblPlants" id="AES68980">
    <property type="protein sequence ID" value="AES68980"/>
    <property type="gene ID" value="MTR_3g019990"/>
</dbReference>
<dbReference type="Proteomes" id="UP000002051">
    <property type="component" value="Chromosome 3"/>
</dbReference>
<sequence length="109" mass="12436">MISCLSRFPCFPFIGDIVLEPLGLDFVPFGPALWTGLIYFERKELSVRWSRPIGRPPLGGEGYQRDGASSRFTHLVIFIKIQSQVRRKLVAELKICQRHSFGRSPLCIN</sequence>
<evidence type="ECO:0000313" key="3">
    <source>
        <dbReference type="Proteomes" id="UP000002051"/>
    </source>
</evidence>
<organism evidence="1 3">
    <name type="scientific">Medicago truncatula</name>
    <name type="common">Barrel medic</name>
    <name type="synonym">Medicago tribuloides</name>
    <dbReference type="NCBI Taxonomy" id="3880"/>
    <lineage>
        <taxon>Eukaryota</taxon>
        <taxon>Viridiplantae</taxon>
        <taxon>Streptophyta</taxon>
        <taxon>Embryophyta</taxon>
        <taxon>Tracheophyta</taxon>
        <taxon>Spermatophyta</taxon>
        <taxon>Magnoliopsida</taxon>
        <taxon>eudicotyledons</taxon>
        <taxon>Gunneridae</taxon>
        <taxon>Pentapetalae</taxon>
        <taxon>rosids</taxon>
        <taxon>fabids</taxon>
        <taxon>Fabales</taxon>
        <taxon>Fabaceae</taxon>
        <taxon>Papilionoideae</taxon>
        <taxon>50 kb inversion clade</taxon>
        <taxon>NPAAA clade</taxon>
        <taxon>Hologalegina</taxon>
        <taxon>IRL clade</taxon>
        <taxon>Trifolieae</taxon>
        <taxon>Medicago</taxon>
    </lineage>
</organism>